<dbReference type="InterPro" id="IPR018306">
    <property type="entry name" value="Phage_T5_Orf172_DNA-bd"/>
</dbReference>
<accession>A0A9X4RC79</accession>
<evidence type="ECO:0000313" key="2">
    <source>
        <dbReference type="EMBL" id="MDG3013249.1"/>
    </source>
</evidence>
<name>A0A9X4RC79_9ACTN</name>
<dbReference type="RefSeq" id="WP_332519009.1">
    <property type="nucleotide sequence ID" value="NZ_JANRHA010000001.1"/>
</dbReference>
<protein>
    <submittedName>
        <fullName evidence="2">GIY-YIG nuclease family protein</fullName>
    </submittedName>
</protein>
<comment type="caution">
    <text evidence="2">The sequence shown here is derived from an EMBL/GenBank/DDBJ whole genome shotgun (WGS) entry which is preliminary data.</text>
</comment>
<dbReference type="SMART" id="SM00974">
    <property type="entry name" value="T5orf172"/>
    <property type="match status" value="1"/>
</dbReference>
<feature type="domain" description="Bacteriophage T5 Orf172 DNA-binding" evidence="1">
    <location>
        <begin position="136"/>
        <end position="219"/>
    </location>
</feature>
<evidence type="ECO:0000259" key="1">
    <source>
        <dbReference type="SMART" id="SM00974"/>
    </source>
</evidence>
<dbReference type="AlphaFoldDB" id="A0A9X4RC79"/>
<dbReference type="Proteomes" id="UP001152755">
    <property type="component" value="Unassembled WGS sequence"/>
</dbReference>
<dbReference type="EMBL" id="JANRHA010000001">
    <property type="protein sequence ID" value="MDG3013249.1"/>
    <property type="molecule type" value="Genomic_DNA"/>
</dbReference>
<gene>
    <name evidence="2" type="ORF">NVS88_01610</name>
</gene>
<organism evidence="2 3">
    <name type="scientific">Speluncibacter jeojiensis</name>
    <dbReference type="NCBI Taxonomy" id="2710754"/>
    <lineage>
        <taxon>Bacteria</taxon>
        <taxon>Bacillati</taxon>
        <taxon>Actinomycetota</taxon>
        <taxon>Actinomycetes</taxon>
        <taxon>Mycobacteriales</taxon>
        <taxon>Speluncibacteraceae</taxon>
        <taxon>Speluncibacter</taxon>
    </lineage>
</organism>
<dbReference type="Pfam" id="PF13455">
    <property type="entry name" value="MUG113"/>
    <property type="match status" value="1"/>
</dbReference>
<evidence type="ECO:0000313" key="3">
    <source>
        <dbReference type="Proteomes" id="UP001152755"/>
    </source>
</evidence>
<proteinExistence type="predicted"/>
<keyword evidence="3" id="KW-1185">Reference proteome</keyword>
<reference evidence="2" key="1">
    <citation type="submission" date="2022-08" db="EMBL/GenBank/DDBJ databases">
        <title>Genome analysis of Corynebacteriales strain.</title>
        <authorList>
            <person name="Lee S.D."/>
        </authorList>
    </citation>
    <scope>NUCLEOTIDE SEQUENCE</scope>
    <source>
        <strain evidence="2">D3-21</strain>
    </source>
</reference>
<sequence length="228" mass="24242">MGIECDSTEERAYRFAGVPLTPSVFAELISLLASGQQVRRSDLITLVSRHHAVNGGLPANGKATSVAKKALQTLSRTGRAEQTGCYGLWRIAGIANADADFALPEPEVEPSDEAASAQFVYAYYLPAYGALAQHQGATVWPHKIGMTTVSVKDRIASQVGTALPEHPVVVLAHEAEDAALLEAAVHSILELRGQRISGAPGSEWFSTNADEVRAIIDWCIAGVRVTPA</sequence>